<gene>
    <name evidence="2" type="ORF">IFJ75_14925</name>
</gene>
<protein>
    <submittedName>
        <fullName evidence="2">Uncharacterized protein</fullName>
    </submittedName>
</protein>
<dbReference type="RefSeq" id="WP_207869033.1">
    <property type="nucleotide sequence ID" value="NZ_CP062222.1"/>
</dbReference>
<feature type="transmembrane region" description="Helical" evidence="1">
    <location>
        <begin position="42"/>
        <end position="63"/>
    </location>
</feature>
<dbReference type="Proteomes" id="UP000663918">
    <property type="component" value="Chromosome"/>
</dbReference>
<evidence type="ECO:0000313" key="3">
    <source>
        <dbReference type="Proteomes" id="UP000663918"/>
    </source>
</evidence>
<evidence type="ECO:0000256" key="1">
    <source>
        <dbReference type="SAM" id="Phobius"/>
    </source>
</evidence>
<dbReference type="AlphaFoldDB" id="A0A975BZ86"/>
<evidence type="ECO:0000313" key="2">
    <source>
        <dbReference type="EMBL" id="QTC90553.1"/>
    </source>
</evidence>
<name>A0A975BZ86_9CAUL</name>
<accession>A0A975BZ86</accession>
<keyword evidence="1" id="KW-0812">Transmembrane</keyword>
<keyword evidence="3" id="KW-1185">Reference proteome</keyword>
<keyword evidence="1" id="KW-1133">Transmembrane helix</keyword>
<dbReference type="EMBL" id="CP062222">
    <property type="protein sequence ID" value="QTC90553.1"/>
    <property type="molecule type" value="Genomic_DNA"/>
</dbReference>
<proteinExistence type="predicted"/>
<organism evidence="2 3">
    <name type="scientific">Brevundimonas goettingensis</name>
    <dbReference type="NCBI Taxonomy" id="2774190"/>
    <lineage>
        <taxon>Bacteria</taxon>
        <taxon>Pseudomonadati</taxon>
        <taxon>Pseudomonadota</taxon>
        <taxon>Alphaproteobacteria</taxon>
        <taxon>Caulobacterales</taxon>
        <taxon>Caulobacteraceae</taxon>
        <taxon>Brevundimonas</taxon>
    </lineage>
</organism>
<keyword evidence="1" id="KW-0472">Membrane</keyword>
<sequence>MPLTPTLILLVACLVVTVFTGWRGQRPPDLIKGPRMAPWRFLMLLFGAISVLLAIHLAALFGITHPGG</sequence>
<dbReference type="KEGG" id="bgoe:IFJ75_14925"/>
<reference evidence="2" key="1">
    <citation type="submission" date="2020-09" db="EMBL/GenBank/DDBJ databases">
        <title>Brevundimonas sp. LVF2 isolated from a puddle in Goettingen, Germany.</title>
        <authorList>
            <person name="Friedrich I."/>
            <person name="Klassen A."/>
            <person name="Hannes N."/>
            <person name="Schneider D."/>
            <person name="Hertel R."/>
            <person name="Daniel R."/>
        </authorList>
    </citation>
    <scope>NUCLEOTIDE SEQUENCE</scope>
    <source>
        <strain evidence="2">LVF2</strain>
    </source>
</reference>
<feature type="transmembrane region" description="Helical" evidence="1">
    <location>
        <begin position="6"/>
        <end position="22"/>
    </location>
</feature>